<comment type="caution">
    <text evidence="1">The sequence shown here is derived from an EMBL/GenBank/DDBJ whole genome shotgun (WGS) entry which is preliminary data.</text>
</comment>
<dbReference type="Proteomes" id="UP000294530">
    <property type="component" value="Unassembled WGS sequence"/>
</dbReference>
<dbReference type="RefSeq" id="XP_067823394.1">
    <property type="nucleotide sequence ID" value="XM_067966318.1"/>
</dbReference>
<dbReference type="AlphaFoldDB" id="A0A976ILC4"/>
<dbReference type="GeneID" id="94351989"/>
<gene>
    <name evidence="1" type="ORF">CCR75_008264</name>
</gene>
<dbReference type="KEGG" id="blac:94351989"/>
<evidence type="ECO:0000313" key="2">
    <source>
        <dbReference type="Proteomes" id="UP000294530"/>
    </source>
</evidence>
<dbReference type="EMBL" id="SHOA02000009">
    <property type="protein sequence ID" value="TDH73896.1"/>
    <property type="molecule type" value="Genomic_DNA"/>
</dbReference>
<protein>
    <submittedName>
        <fullName evidence="1">Uncharacterized protein</fullName>
    </submittedName>
</protein>
<evidence type="ECO:0000313" key="1">
    <source>
        <dbReference type="EMBL" id="TDH73896.1"/>
    </source>
</evidence>
<sequence length="168" mass="18270">MSGFSEVESSIASYRRGLREGAVSGEGYSDKMDYKRKHYEHTDSDGDVGHNGDDTVLNQDSQLHDGLIDIDLVAKLELALGLLREDGVDLLSHHNGALQHQNGESPLHLDDLLEIGVGLEIAIDLLREKGVGLLNHHGAEQHQNAETPLHLDNIVDIDADVGVDLLSV</sequence>
<reference evidence="1 2" key="1">
    <citation type="journal article" date="2021" name="Genome Biol.">
        <title>AFLAP: assembly-free linkage analysis pipeline using k-mers from genome sequencing data.</title>
        <authorList>
            <person name="Fletcher K."/>
            <person name="Zhang L."/>
            <person name="Gil J."/>
            <person name="Han R."/>
            <person name="Cavanaugh K."/>
            <person name="Michelmore R."/>
        </authorList>
    </citation>
    <scope>NUCLEOTIDE SEQUENCE [LARGE SCALE GENOMIC DNA]</scope>
    <source>
        <strain evidence="1 2">SF5</strain>
    </source>
</reference>
<name>A0A976ILC4_BRELC</name>
<keyword evidence="2" id="KW-1185">Reference proteome</keyword>
<organism evidence="1 2">
    <name type="scientific">Bremia lactucae</name>
    <name type="common">Lettuce downy mildew</name>
    <dbReference type="NCBI Taxonomy" id="4779"/>
    <lineage>
        <taxon>Eukaryota</taxon>
        <taxon>Sar</taxon>
        <taxon>Stramenopiles</taxon>
        <taxon>Oomycota</taxon>
        <taxon>Peronosporomycetes</taxon>
        <taxon>Peronosporales</taxon>
        <taxon>Peronosporaceae</taxon>
        <taxon>Bremia</taxon>
    </lineage>
</organism>
<accession>A0A976ILC4</accession>
<proteinExistence type="predicted"/>